<dbReference type="Gene3D" id="3.40.50.2300">
    <property type="match status" value="1"/>
</dbReference>
<dbReference type="GO" id="GO:0016301">
    <property type="term" value="F:kinase activity"/>
    <property type="evidence" value="ECO:0007669"/>
    <property type="project" value="UniProtKB-KW"/>
</dbReference>
<keyword evidence="4" id="KW-1185">Reference proteome</keyword>
<dbReference type="SMART" id="SM00448">
    <property type="entry name" value="REC"/>
    <property type="match status" value="1"/>
</dbReference>
<gene>
    <name evidence="3" type="ORF">AWB82_05386</name>
</gene>
<dbReference type="SUPFAM" id="SSF52172">
    <property type="entry name" value="CheY-like"/>
    <property type="match status" value="1"/>
</dbReference>
<keyword evidence="1" id="KW-0597">Phosphoprotein</keyword>
<sequence length="127" mass="13728">MADESKPLQGCKVLVVEDDYLVALAVAGVLEEAGASVIGPVGWADEALSLVESGREQVDAAILDVDLHGQKSYAIADALVQRKIRFIFATGYGEESVDPRYQRHSRCQKPFDERALLRALAPSAARS</sequence>
<keyword evidence="3" id="KW-0418">Kinase</keyword>
<dbReference type="EMBL" id="FCOJ02000049">
    <property type="protein sequence ID" value="SAK81470.1"/>
    <property type="molecule type" value="Genomic_DNA"/>
</dbReference>
<feature type="domain" description="Response regulatory" evidence="2">
    <location>
        <begin position="12"/>
        <end position="124"/>
    </location>
</feature>
<protein>
    <submittedName>
        <fullName evidence="3">PAS/PAC sensor hybrid histidine kinase</fullName>
    </submittedName>
</protein>
<dbReference type="AlphaFoldDB" id="A0A158CGS5"/>
<comment type="caution">
    <text evidence="3">The sequence shown here is derived from an EMBL/GenBank/DDBJ whole genome shotgun (WGS) entry which is preliminary data.</text>
</comment>
<dbReference type="STRING" id="1777143.AWB82_05386"/>
<evidence type="ECO:0000256" key="1">
    <source>
        <dbReference type="PROSITE-ProRule" id="PRU00169"/>
    </source>
</evidence>
<feature type="modified residue" description="4-aspartylphosphate" evidence="1">
    <location>
        <position position="64"/>
    </location>
</feature>
<dbReference type="InterPro" id="IPR001789">
    <property type="entry name" value="Sig_transdc_resp-reg_receiver"/>
</dbReference>
<reference evidence="3" key="1">
    <citation type="submission" date="2016-01" db="EMBL/GenBank/DDBJ databases">
        <authorList>
            <person name="Peeters C."/>
        </authorList>
    </citation>
    <scope>NUCLEOTIDE SEQUENCE [LARGE SCALE GENOMIC DNA]</scope>
    <source>
        <strain evidence="3">LMG 29325</strain>
    </source>
</reference>
<dbReference type="PROSITE" id="PS50110">
    <property type="entry name" value="RESPONSE_REGULATORY"/>
    <property type="match status" value="1"/>
</dbReference>
<dbReference type="RefSeq" id="WP_086972407.1">
    <property type="nucleotide sequence ID" value="NZ_FCOJ02000049.1"/>
</dbReference>
<evidence type="ECO:0000313" key="3">
    <source>
        <dbReference type="EMBL" id="SAK81470.1"/>
    </source>
</evidence>
<dbReference type="InterPro" id="IPR011006">
    <property type="entry name" value="CheY-like_superfamily"/>
</dbReference>
<accession>A0A158CGS5</accession>
<proteinExistence type="predicted"/>
<evidence type="ECO:0000259" key="2">
    <source>
        <dbReference type="PROSITE" id="PS50110"/>
    </source>
</evidence>
<name>A0A158CGS5_9BURK</name>
<keyword evidence="3" id="KW-0808">Transferase</keyword>
<dbReference type="Pfam" id="PF00072">
    <property type="entry name" value="Response_reg"/>
    <property type="match status" value="1"/>
</dbReference>
<organism evidence="3 4">
    <name type="scientific">Caballeronia glebae</name>
    <dbReference type="NCBI Taxonomy" id="1777143"/>
    <lineage>
        <taxon>Bacteria</taxon>
        <taxon>Pseudomonadati</taxon>
        <taxon>Pseudomonadota</taxon>
        <taxon>Betaproteobacteria</taxon>
        <taxon>Burkholderiales</taxon>
        <taxon>Burkholderiaceae</taxon>
        <taxon>Caballeronia</taxon>
    </lineage>
</organism>
<evidence type="ECO:0000313" key="4">
    <source>
        <dbReference type="Proteomes" id="UP000054596"/>
    </source>
</evidence>
<dbReference type="GO" id="GO:0000160">
    <property type="term" value="P:phosphorelay signal transduction system"/>
    <property type="evidence" value="ECO:0007669"/>
    <property type="project" value="InterPro"/>
</dbReference>
<dbReference type="Proteomes" id="UP000054596">
    <property type="component" value="Unassembled WGS sequence"/>
</dbReference>
<dbReference type="OrthoDB" id="582170at2"/>